<dbReference type="RefSeq" id="WP_330485638.1">
    <property type="nucleotide sequence ID" value="NZ_JAZBJZ010000117.1"/>
</dbReference>
<evidence type="ECO:0008006" key="5">
    <source>
        <dbReference type="Google" id="ProtNLM"/>
    </source>
</evidence>
<feature type="region of interest" description="Disordered" evidence="1">
    <location>
        <begin position="48"/>
        <end position="69"/>
    </location>
</feature>
<dbReference type="PROSITE" id="PS51257">
    <property type="entry name" value="PROKAR_LIPOPROTEIN"/>
    <property type="match status" value="1"/>
</dbReference>
<evidence type="ECO:0000313" key="3">
    <source>
        <dbReference type="EMBL" id="MEE3719201.1"/>
    </source>
</evidence>
<reference evidence="3" key="1">
    <citation type="submission" date="2024-01" db="EMBL/GenBank/DDBJ databases">
        <title>Bank of Algae and Cyanobacteria of the Azores (BACA) strain genomes.</title>
        <authorList>
            <person name="Luz R."/>
            <person name="Cordeiro R."/>
            <person name="Fonseca A."/>
            <person name="Goncalves V."/>
        </authorList>
    </citation>
    <scope>NUCLEOTIDE SEQUENCE</scope>
    <source>
        <strain evidence="3">BACA0141</strain>
    </source>
</reference>
<accession>A0AAW9Q264</accession>
<feature type="signal peptide" evidence="2">
    <location>
        <begin position="1"/>
        <end position="24"/>
    </location>
</feature>
<evidence type="ECO:0000256" key="1">
    <source>
        <dbReference type="SAM" id="MobiDB-lite"/>
    </source>
</evidence>
<evidence type="ECO:0000313" key="4">
    <source>
        <dbReference type="Proteomes" id="UP001333818"/>
    </source>
</evidence>
<feature type="chain" id="PRO_5043376160" description="Secreted protein" evidence="2">
    <location>
        <begin position="25"/>
        <end position="69"/>
    </location>
</feature>
<keyword evidence="2" id="KW-0732">Signal</keyword>
<protein>
    <recommendedName>
        <fullName evidence="5">Secreted protein</fullName>
    </recommendedName>
</protein>
<dbReference type="EMBL" id="JAZBJZ010000117">
    <property type="protein sequence ID" value="MEE3719201.1"/>
    <property type="molecule type" value="Genomic_DNA"/>
</dbReference>
<proteinExistence type="predicted"/>
<comment type="caution">
    <text evidence="3">The sequence shown here is derived from an EMBL/GenBank/DDBJ whole genome shotgun (WGS) entry which is preliminary data.</text>
</comment>
<keyword evidence="4" id="KW-1185">Reference proteome</keyword>
<gene>
    <name evidence="3" type="ORF">V2H45_20865</name>
</gene>
<sequence>MEQRLREGMAVCFAIAWMGSSSMAAIACNFQIPNATVETPTQVTRVCAHPPRSWTPKGSRNTLSESMFS</sequence>
<dbReference type="Proteomes" id="UP001333818">
    <property type="component" value="Unassembled WGS sequence"/>
</dbReference>
<organism evidence="3 4">
    <name type="scientific">Tumidithrix elongata BACA0141</name>
    <dbReference type="NCBI Taxonomy" id="2716417"/>
    <lineage>
        <taxon>Bacteria</taxon>
        <taxon>Bacillati</taxon>
        <taxon>Cyanobacteriota</taxon>
        <taxon>Cyanophyceae</taxon>
        <taxon>Pseudanabaenales</taxon>
        <taxon>Pseudanabaenaceae</taxon>
        <taxon>Tumidithrix</taxon>
        <taxon>Tumidithrix elongata</taxon>
    </lineage>
</organism>
<dbReference type="AlphaFoldDB" id="A0AAW9Q264"/>
<feature type="compositionally biased region" description="Polar residues" evidence="1">
    <location>
        <begin position="56"/>
        <end position="69"/>
    </location>
</feature>
<name>A0AAW9Q264_9CYAN</name>
<evidence type="ECO:0000256" key="2">
    <source>
        <dbReference type="SAM" id="SignalP"/>
    </source>
</evidence>